<dbReference type="SUPFAM" id="SSF48613">
    <property type="entry name" value="Heme oxygenase-like"/>
    <property type="match status" value="1"/>
</dbReference>
<dbReference type="InParanoid" id="A0A0C2T912"/>
<keyword evidence="3" id="KW-0408">Iron</keyword>
<evidence type="ECO:0000256" key="2">
    <source>
        <dbReference type="ARBA" id="ARBA00022723"/>
    </source>
</evidence>
<dbReference type="GO" id="GO:0004392">
    <property type="term" value="F:heme oxygenase (decyclizing) activity"/>
    <property type="evidence" value="ECO:0007669"/>
    <property type="project" value="InterPro"/>
</dbReference>
<dbReference type="InterPro" id="IPR016084">
    <property type="entry name" value="Haem_Oase-like_multi-hlx"/>
</dbReference>
<dbReference type="Pfam" id="PF01126">
    <property type="entry name" value="Heme_oxygenase"/>
    <property type="match status" value="1"/>
</dbReference>
<sequence>MTQANHDEEQLDYSQPLATLMRKDQHATHPTLESTYNPSLLARTSSLSADISHFLQLPEDAWKSHPIFVNLTTNMSPVLSAYIARLQLLSSASYTSASDGPTQLLSHAYVRYLADLGGGQMVRYVIATAYDLKGPLRPQIKANAADSNSSDQTLFSYGPVQGVTFYAFRSIHSNKPANQGEINRIKLWFKDGMNSAGEKLGIVGKRAILSEVKKAYELNGALLASLREPAASSVDHSDDSSVKPKPKPNTSASPVRIVIVLFAVYLAHFVWSTSVADLQWITSILTRRA</sequence>
<keyword evidence="5" id="KW-1185">Reference proteome</keyword>
<dbReference type="GO" id="GO:0046872">
    <property type="term" value="F:metal ion binding"/>
    <property type="evidence" value="ECO:0007669"/>
    <property type="project" value="UniProtKB-KW"/>
</dbReference>
<evidence type="ECO:0000313" key="4">
    <source>
        <dbReference type="EMBL" id="KIL63139.1"/>
    </source>
</evidence>
<dbReference type="Proteomes" id="UP000054549">
    <property type="component" value="Unassembled WGS sequence"/>
</dbReference>
<dbReference type="Gene3D" id="1.20.910.10">
    <property type="entry name" value="Heme oxygenase-like"/>
    <property type="match status" value="1"/>
</dbReference>
<dbReference type="HOGENOM" id="CLU_057050_1_0_1"/>
<evidence type="ECO:0000256" key="3">
    <source>
        <dbReference type="ARBA" id="ARBA00023004"/>
    </source>
</evidence>
<reference evidence="4 5" key="1">
    <citation type="submission" date="2014-04" db="EMBL/GenBank/DDBJ databases">
        <title>Evolutionary Origins and Diversification of the Mycorrhizal Mutualists.</title>
        <authorList>
            <consortium name="DOE Joint Genome Institute"/>
            <consortium name="Mycorrhizal Genomics Consortium"/>
            <person name="Kohler A."/>
            <person name="Kuo A."/>
            <person name="Nagy L.G."/>
            <person name="Floudas D."/>
            <person name="Copeland A."/>
            <person name="Barry K.W."/>
            <person name="Cichocki N."/>
            <person name="Veneault-Fourrey C."/>
            <person name="LaButti K."/>
            <person name="Lindquist E.A."/>
            <person name="Lipzen A."/>
            <person name="Lundell T."/>
            <person name="Morin E."/>
            <person name="Murat C."/>
            <person name="Riley R."/>
            <person name="Ohm R."/>
            <person name="Sun H."/>
            <person name="Tunlid A."/>
            <person name="Henrissat B."/>
            <person name="Grigoriev I.V."/>
            <person name="Hibbett D.S."/>
            <person name="Martin F."/>
        </authorList>
    </citation>
    <scope>NUCLEOTIDE SEQUENCE [LARGE SCALE GENOMIC DNA]</scope>
    <source>
        <strain evidence="4 5">Koide BX008</strain>
    </source>
</reference>
<dbReference type="InterPro" id="IPR016053">
    <property type="entry name" value="Haem_Oase-like"/>
</dbReference>
<dbReference type="PANTHER" id="PTHR10720">
    <property type="entry name" value="HEME OXYGENASE"/>
    <property type="match status" value="1"/>
</dbReference>
<dbReference type="InterPro" id="IPR002051">
    <property type="entry name" value="Haem_Oase"/>
</dbReference>
<organism evidence="4 5">
    <name type="scientific">Amanita muscaria (strain Koide BX008)</name>
    <dbReference type="NCBI Taxonomy" id="946122"/>
    <lineage>
        <taxon>Eukaryota</taxon>
        <taxon>Fungi</taxon>
        <taxon>Dikarya</taxon>
        <taxon>Basidiomycota</taxon>
        <taxon>Agaricomycotina</taxon>
        <taxon>Agaricomycetes</taxon>
        <taxon>Agaricomycetidae</taxon>
        <taxon>Agaricales</taxon>
        <taxon>Pluteineae</taxon>
        <taxon>Amanitaceae</taxon>
        <taxon>Amanita</taxon>
    </lineage>
</organism>
<accession>A0A0C2T912</accession>
<dbReference type="OrthoDB" id="652091at2759"/>
<dbReference type="CDD" id="cd19165">
    <property type="entry name" value="HemeO"/>
    <property type="match status" value="1"/>
</dbReference>
<gene>
    <name evidence="4" type="ORF">M378DRAFT_164829</name>
</gene>
<keyword evidence="2" id="KW-0479">Metal-binding</keyword>
<dbReference type="STRING" id="946122.A0A0C2T912"/>
<name>A0A0C2T912_AMAMK</name>
<dbReference type="PANTHER" id="PTHR10720:SF0">
    <property type="entry name" value="HEME OXYGENASE"/>
    <property type="match status" value="1"/>
</dbReference>
<proteinExistence type="predicted"/>
<dbReference type="AlphaFoldDB" id="A0A0C2T912"/>
<evidence type="ECO:0000313" key="5">
    <source>
        <dbReference type="Proteomes" id="UP000054549"/>
    </source>
</evidence>
<evidence type="ECO:0000256" key="1">
    <source>
        <dbReference type="ARBA" id="ARBA00022617"/>
    </source>
</evidence>
<protein>
    <submittedName>
        <fullName evidence="4">Uncharacterized protein</fullName>
    </submittedName>
</protein>
<dbReference type="EMBL" id="KN818262">
    <property type="protein sequence ID" value="KIL63139.1"/>
    <property type="molecule type" value="Genomic_DNA"/>
</dbReference>
<dbReference type="GO" id="GO:0006788">
    <property type="term" value="P:heme oxidation"/>
    <property type="evidence" value="ECO:0007669"/>
    <property type="project" value="InterPro"/>
</dbReference>
<keyword evidence="1" id="KW-0349">Heme</keyword>